<accession>A0ABS2LI98</accession>
<evidence type="ECO:0000313" key="3">
    <source>
        <dbReference type="Proteomes" id="UP000698059"/>
    </source>
</evidence>
<dbReference type="Proteomes" id="UP000698059">
    <property type="component" value="Unassembled WGS sequence"/>
</dbReference>
<reference evidence="2 3" key="1">
    <citation type="submission" date="2021-01" db="EMBL/GenBank/DDBJ databases">
        <title>Sequencing the genomes of 1000 actinobacteria strains.</title>
        <authorList>
            <person name="Klenk H.-P."/>
        </authorList>
    </citation>
    <scope>NUCLEOTIDE SEQUENCE [LARGE SCALE GENOMIC DNA]</scope>
    <source>
        <strain evidence="2 3">DSM 46000</strain>
    </source>
</reference>
<dbReference type="InterPro" id="IPR018330">
    <property type="entry name" value="RecT_fam"/>
</dbReference>
<organism evidence="2 3">
    <name type="scientific">Oerskovia jenensis</name>
    <dbReference type="NCBI Taxonomy" id="162169"/>
    <lineage>
        <taxon>Bacteria</taxon>
        <taxon>Bacillati</taxon>
        <taxon>Actinomycetota</taxon>
        <taxon>Actinomycetes</taxon>
        <taxon>Micrococcales</taxon>
        <taxon>Cellulomonadaceae</taxon>
        <taxon>Oerskovia</taxon>
    </lineage>
</organism>
<evidence type="ECO:0000256" key="1">
    <source>
        <dbReference type="SAM" id="MobiDB-lite"/>
    </source>
</evidence>
<dbReference type="InterPro" id="IPR004590">
    <property type="entry name" value="ssDNA_annealing_RecT"/>
</dbReference>
<keyword evidence="3" id="KW-1185">Reference proteome</keyword>
<sequence>MGNDLAARAQQAAAVQTSPQAEQGPKSIGSLIQQLRPEMERALPKHMDADRMARIALTTLRQNPGLNASTPESFMGSLLTCSQLGLEPGAGGEAYLVPYRHKRGPLAGKTECQLIIGYQGYAKLFWQSPMAQHLDAQAVYERDAFDYEYGLEPFLRHKPAIGDRGPVIAYYAVAALTTGGKAFVVLSPDEVKALRGGKAGPSGNIADPMRWMERKTVLRQLVKLLPKSTNLARALEADEKVRTDLTEASIDEPMRQIPAEPARQIEQTEQGPVDTATGELDPGAAAADEAWMNGEPT</sequence>
<evidence type="ECO:0000313" key="2">
    <source>
        <dbReference type="EMBL" id="MBM7480156.1"/>
    </source>
</evidence>
<comment type="caution">
    <text evidence="2">The sequence shown here is derived from an EMBL/GenBank/DDBJ whole genome shotgun (WGS) entry which is preliminary data.</text>
</comment>
<feature type="compositionally biased region" description="Low complexity" evidence="1">
    <location>
        <begin position="1"/>
        <end position="16"/>
    </location>
</feature>
<dbReference type="RefSeq" id="WP_205307969.1">
    <property type="nucleotide sequence ID" value="NZ_BAAAVF010000007.1"/>
</dbReference>
<dbReference type="EMBL" id="JAFBBO010000001">
    <property type="protein sequence ID" value="MBM7480156.1"/>
    <property type="molecule type" value="Genomic_DNA"/>
</dbReference>
<name>A0ABS2LI98_9CELL</name>
<protein>
    <submittedName>
        <fullName evidence="2">Recombination protein RecT</fullName>
    </submittedName>
</protein>
<dbReference type="Pfam" id="PF03837">
    <property type="entry name" value="RecT"/>
    <property type="match status" value="1"/>
</dbReference>
<dbReference type="NCBIfam" id="TIGR00616">
    <property type="entry name" value="rect"/>
    <property type="match status" value="1"/>
</dbReference>
<feature type="region of interest" description="Disordered" evidence="1">
    <location>
        <begin position="259"/>
        <end position="297"/>
    </location>
</feature>
<feature type="region of interest" description="Disordered" evidence="1">
    <location>
        <begin position="1"/>
        <end position="27"/>
    </location>
</feature>
<gene>
    <name evidence="2" type="ORF">JOD49_003076</name>
</gene>
<proteinExistence type="predicted"/>